<dbReference type="Pfam" id="PF06167">
    <property type="entry name" value="Peptidase_M90"/>
    <property type="match status" value="1"/>
</dbReference>
<dbReference type="EMBL" id="JACCKB010000052">
    <property type="protein sequence ID" value="NYZ68836.1"/>
    <property type="molecule type" value="Genomic_DNA"/>
</dbReference>
<dbReference type="PANTHER" id="PTHR30164">
    <property type="entry name" value="MTFA PEPTIDASE"/>
    <property type="match status" value="1"/>
</dbReference>
<dbReference type="InterPro" id="IPR010384">
    <property type="entry name" value="MtfA_fam"/>
</dbReference>
<dbReference type="CDD" id="cd20169">
    <property type="entry name" value="Peptidase_M90_mtfA"/>
    <property type="match status" value="1"/>
</dbReference>
<keyword evidence="2" id="KW-1185">Reference proteome</keyword>
<proteinExistence type="predicted"/>
<dbReference type="SUPFAM" id="SSF55486">
    <property type="entry name" value="Metalloproteases ('zincins'), catalytic domain"/>
    <property type="match status" value="1"/>
</dbReference>
<dbReference type="Proteomes" id="UP000569732">
    <property type="component" value="Unassembled WGS sequence"/>
</dbReference>
<gene>
    <name evidence="1" type="ORF">H0A36_22720</name>
</gene>
<dbReference type="Gene3D" id="3.40.390.10">
    <property type="entry name" value="Collagenase (Catalytic Domain)"/>
    <property type="match status" value="1"/>
</dbReference>
<dbReference type="Gene3D" id="1.10.472.150">
    <property type="entry name" value="Glucose-regulated metallo-peptidase M90, N-terminal domain"/>
    <property type="match status" value="1"/>
</dbReference>
<dbReference type="PANTHER" id="PTHR30164:SF2">
    <property type="entry name" value="PROTEIN MTFA"/>
    <property type="match status" value="1"/>
</dbReference>
<protein>
    <submittedName>
        <fullName evidence="1">Zinc-dependent peptidase</fullName>
    </submittedName>
</protein>
<evidence type="ECO:0000313" key="1">
    <source>
        <dbReference type="EMBL" id="NYZ68836.1"/>
    </source>
</evidence>
<name>A0A853IM34_9GAMM</name>
<sequence length="272" mass="31421">MLLGFTLASLLLIGGLSYYLLIYPRQKIKKIISQPFPPQWQQYLQENVSFYQQLPDPIKQRLHQLILLFVAQKKFYGCADLTITDEIKVTIAAQACLLVVGRPDNWYDKLQSILVYPGSFQLHGENTDDIHHASPEIRLGESWQNGRIILSWHDVKFGGLYPDDGHNVTFHEFAHQLDTADGYADGLPQLAINQSYNVWTQVFAEEFHRLRTNALNGNNSVMDYYGATNPAEFFAVATETFFEKPHAMAHEQPELFEQLTEFYKLDPREWQH</sequence>
<dbReference type="GO" id="GO:0005829">
    <property type="term" value="C:cytosol"/>
    <property type="evidence" value="ECO:0007669"/>
    <property type="project" value="TreeGrafter"/>
</dbReference>
<evidence type="ECO:0000313" key="2">
    <source>
        <dbReference type="Proteomes" id="UP000569732"/>
    </source>
</evidence>
<organism evidence="1 2">
    <name type="scientific">Spartinivicinus marinus</name>
    <dbReference type="NCBI Taxonomy" id="2994442"/>
    <lineage>
        <taxon>Bacteria</taxon>
        <taxon>Pseudomonadati</taxon>
        <taxon>Pseudomonadota</taxon>
        <taxon>Gammaproteobacteria</taxon>
        <taxon>Oceanospirillales</taxon>
        <taxon>Zooshikellaceae</taxon>
        <taxon>Spartinivicinus</taxon>
    </lineage>
</organism>
<accession>A0A853IM34</accession>
<dbReference type="GO" id="GO:0008237">
    <property type="term" value="F:metallopeptidase activity"/>
    <property type="evidence" value="ECO:0007669"/>
    <property type="project" value="InterPro"/>
</dbReference>
<dbReference type="AlphaFoldDB" id="A0A853IM34"/>
<comment type="caution">
    <text evidence="1">The sequence shown here is derived from an EMBL/GenBank/DDBJ whole genome shotgun (WGS) entry which is preliminary data.</text>
</comment>
<reference evidence="1 2" key="1">
    <citation type="submission" date="2020-07" db="EMBL/GenBank/DDBJ databases">
        <title>Endozoicomonas sp. nov., isolated from sediment.</title>
        <authorList>
            <person name="Gu T."/>
        </authorList>
    </citation>
    <scope>NUCLEOTIDE SEQUENCE [LARGE SCALE GENOMIC DNA]</scope>
    <source>
        <strain evidence="1 2">SM1973</strain>
    </source>
</reference>
<dbReference type="InterPro" id="IPR042252">
    <property type="entry name" value="MtfA_N"/>
</dbReference>
<dbReference type="GO" id="GO:0004177">
    <property type="term" value="F:aminopeptidase activity"/>
    <property type="evidence" value="ECO:0007669"/>
    <property type="project" value="TreeGrafter"/>
</dbReference>
<dbReference type="InterPro" id="IPR024079">
    <property type="entry name" value="MetalloPept_cat_dom_sf"/>
</dbReference>
<dbReference type="RefSeq" id="WP_180570836.1">
    <property type="nucleotide sequence ID" value="NZ_JACCKB010000052.1"/>
</dbReference>